<feature type="domain" description="UBC core" evidence="1">
    <location>
        <begin position="3"/>
        <end position="154"/>
    </location>
</feature>
<dbReference type="SMART" id="SM00212">
    <property type="entry name" value="UBCc"/>
    <property type="match status" value="1"/>
</dbReference>
<evidence type="ECO:0000313" key="3">
    <source>
        <dbReference type="Proteomes" id="UP000001940"/>
    </source>
</evidence>
<dbReference type="GO" id="GO:0005634">
    <property type="term" value="C:nucleus"/>
    <property type="evidence" value="ECO:0000318"/>
    <property type="project" value="GO_Central"/>
</dbReference>
<dbReference type="OMA" id="PFDGTIC"/>
<dbReference type="PaxDb" id="6239-C28G1.10"/>
<dbReference type="KEGG" id="cel:CELE_C28G1.10"/>
<evidence type="ECO:0000259" key="1">
    <source>
        <dbReference type="PROSITE" id="PS50127"/>
    </source>
</evidence>
<dbReference type="GO" id="GO:0061631">
    <property type="term" value="F:ubiquitin conjugating enzyme activity"/>
    <property type="evidence" value="ECO:0000318"/>
    <property type="project" value="GO_Central"/>
</dbReference>
<sequence>MSTASKRVTNELRNYYSCVSSVDTGIRIKVIEGNIMHLKGIIKGVEETPYEGGIFELDIKIGESYPFKAPTVKFITKIWHPSVSPFDGTICLHDVDNGVWPVSMTIYKVLIVIQSWMSNFNEKEPIDVEILEQATNNREVFEKTAEFWTKRFAGSRRKPYNQECQQKVQLMSRVIRNEELSIIALSYHNWTLPYDVLEQENSL</sequence>
<dbReference type="RefSeq" id="NP_001257066.1">
    <property type="nucleotide sequence ID" value="NM_001270137.5"/>
</dbReference>
<name>H8W3X5_CAEEL</name>
<evidence type="ECO:0000313" key="2">
    <source>
        <dbReference type="EMBL" id="CCG28292.1"/>
    </source>
</evidence>
<dbReference type="GeneID" id="13222010"/>
<proteinExistence type="predicted"/>
<dbReference type="WormBase" id="C28G1.10">
    <property type="protein sequence ID" value="CE47337"/>
    <property type="gene ID" value="WBGene00219376"/>
</dbReference>
<dbReference type="PANTHER" id="PTHR24067">
    <property type="entry name" value="UBIQUITIN-CONJUGATING ENZYME E2"/>
    <property type="match status" value="1"/>
</dbReference>
<dbReference type="Bgee" id="WBGene00219376">
    <property type="expression patterns" value="Expressed in larva and 2 other cell types or tissues"/>
</dbReference>
<gene>
    <name evidence="2 4" type="ORF">C28G1.10</name>
    <name evidence="2" type="ORF">CELE_C28G1.10</name>
</gene>
<dbReference type="GO" id="GO:0000209">
    <property type="term" value="P:protein polyubiquitination"/>
    <property type="evidence" value="ECO:0000318"/>
    <property type="project" value="GO_Central"/>
</dbReference>
<dbReference type="STRING" id="6239.C28G1.10.1"/>
<dbReference type="FunCoup" id="H8W3X5">
    <property type="interactions" value="162"/>
</dbReference>
<dbReference type="InterPro" id="IPR050113">
    <property type="entry name" value="Ub_conjugating_enzyme"/>
</dbReference>
<evidence type="ECO:0000313" key="4">
    <source>
        <dbReference type="WormBase" id="C28G1.10"/>
    </source>
</evidence>
<dbReference type="CTD" id="13222010"/>
<dbReference type="PROSITE" id="PS50127">
    <property type="entry name" value="UBC_2"/>
    <property type="match status" value="1"/>
</dbReference>
<accession>H8W3X5</accession>
<dbReference type="Gene3D" id="3.10.110.10">
    <property type="entry name" value="Ubiquitin Conjugating Enzyme"/>
    <property type="match status" value="1"/>
</dbReference>
<dbReference type="eggNOG" id="KOG0418">
    <property type="taxonomic scope" value="Eukaryota"/>
</dbReference>
<dbReference type="OrthoDB" id="9978460at2759"/>
<dbReference type="EMBL" id="BX284606">
    <property type="protein sequence ID" value="CCG28292.1"/>
    <property type="molecule type" value="Genomic_DNA"/>
</dbReference>
<dbReference type="SUPFAM" id="SSF54495">
    <property type="entry name" value="UBC-like"/>
    <property type="match status" value="1"/>
</dbReference>
<dbReference type="InterPro" id="IPR000608">
    <property type="entry name" value="UBC"/>
</dbReference>
<dbReference type="AlphaFoldDB" id="H8W3X5"/>
<dbReference type="InParanoid" id="H8W3X5"/>
<dbReference type="AGR" id="WB:WBGene00219376"/>
<dbReference type="PhylomeDB" id="H8W3X5"/>
<dbReference type="Proteomes" id="UP000001940">
    <property type="component" value="Chromosome X"/>
</dbReference>
<reference evidence="2 3" key="1">
    <citation type="journal article" date="1998" name="Science">
        <title>Genome sequence of the nematode C. elegans: a platform for investigating biology.</title>
        <authorList>
            <consortium name="The C. elegans sequencing consortium"/>
            <person name="Sulson J.E."/>
            <person name="Waterston R."/>
        </authorList>
    </citation>
    <scope>NUCLEOTIDE SEQUENCE [LARGE SCALE GENOMIC DNA]</scope>
    <source>
        <strain evidence="2 3">Bristol N2</strain>
    </source>
</reference>
<protein>
    <submittedName>
        <fullName evidence="2">UBC core domain-containing protein</fullName>
    </submittedName>
</protein>
<dbReference type="HOGENOM" id="CLU_030988_13_1_1"/>
<dbReference type="InterPro" id="IPR016135">
    <property type="entry name" value="UBQ-conjugating_enzyme/RWD"/>
</dbReference>
<keyword evidence="3" id="KW-1185">Reference proteome</keyword>
<organism evidence="2 3">
    <name type="scientific">Caenorhabditis elegans</name>
    <dbReference type="NCBI Taxonomy" id="6239"/>
    <lineage>
        <taxon>Eukaryota</taxon>
        <taxon>Metazoa</taxon>
        <taxon>Ecdysozoa</taxon>
        <taxon>Nematoda</taxon>
        <taxon>Chromadorea</taxon>
        <taxon>Rhabditida</taxon>
        <taxon>Rhabditina</taxon>
        <taxon>Rhabditomorpha</taxon>
        <taxon>Rhabditoidea</taxon>
        <taxon>Rhabditidae</taxon>
        <taxon>Peloderinae</taxon>
        <taxon>Caenorhabditis</taxon>
    </lineage>
</organism>
<dbReference type="SMR" id="H8W3X5"/>
<dbReference type="Pfam" id="PF00179">
    <property type="entry name" value="UQ_con"/>
    <property type="match status" value="1"/>
</dbReference>